<keyword evidence="8 9" id="KW-0464">Manganese</keyword>
<protein>
    <recommendedName>
        <fullName evidence="9">CRISPR-associated exonuclease Cas4</fullName>
        <ecNumber evidence="9">3.1.12.1</ecNumber>
    </recommendedName>
</protein>
<feature type="domain" description="DUF83" evidence="10">
    <location>
        <begin position="11"/>
        <end position="166"/>
    </location>
</feature>
<comment type="function">
    <text evidence="9">CRISPR (clustered regularly interspaced short palindromic repeat) is an adaptive immune system that provides protection against mobile genetic elements (viruses, transposable elements and conjugative plasmids). CRISPR clusters contain sequences complementary to antecedent mobile elements and target invading nucleic acids. CRISPR clusters are transcribed and processed into CRISPR RNA (crRNA).</text>
</comment>
<keyword evidence="7 9" id="KW-0051">Antiviral defense</keyword>
<accession>A0A364K7B9</accession>
<dbReference type="Proteomes" id="UP000251213">
    <property type="component" value="Unassembled WGS sequence"/>
</dbReference>
<evidence type="ECO:0000256" key="3">
    <source>
        <dbReference type="ARBA" id="ARBA00022801"/>
    </source>
</evidence>
<evidence type="ECO:0000313" key="11">
    <source>
        <dbReference type="EMBL" id="RAL26193.1"/>
    </source>
</evidence>
<proteinExistence type="inferred from homology"/>
<evidence type="ECO:0000256" key="2">
    <source>
        <dbReference type="ARBA" id="ARBA00022723"/>
    </source>
</evidence>
<comment type="similarity">
    <text evidence="9">Belongs to the CRISPR-associated exonuclease Cas4 family.</text>
</comment>
<evidence type="ECO:0000256" key="7">
    <source>
        <dbReference type="ARBA" id="ARBA00023118"/>
    </source>
</evidence>
<dbReference type="InterPro" id="IPR022765">
    <property type="entry name" value="Dna2/Cas4_DUF83"/>
</dbReference>
<dbReference type="Pfam" id="PF01930">
    <property type="entry name" value="Cas_Cas4"/>
    <property type="match status" value="1"/>
</dbReference>
<dbReference type="OrthoDB" id="9794720at2"/>
<evidence type="ECO:0000256" key="5">
    <source>
        <dbReference type="ARBA" id="ARBA00023004"/>
    </source>
</evidence>
<evidence type="ECO:0000256" key="8">
    <source>
        <dbReference type="ARBA" id="ARBA00023211"/>
    </source>
</evidence>
<dbReference type="AlphaFoldDB" id="A0A364K7B9"/>
<evidence type="ECO:0000256" key="9">
    <source>
        <dbReference type="RuleBase" id="RU365022"/>
    </source>
</evidence>
<dbReference type="InterPro" id="IPR013343">
    <property type="entry name" value="CRISPR-assoc_prot_Cas4"/>
</dbReference>
<dbReference type="EC" id="3.1.12.1" evidence="9"/>
<dbReference type="InterPro" id="IPR011604">
    <property type="entry name" value="PDDEXK-like_dom_sf"/>
</dbReference>
<keyword evidence="5 9" id="KW-0408">Iron</keyword>
<dbReference type="NCBIfam" id="TIGR00372">
    <property type="entry name" value="cas4"/>
    <property type="match status" value="1"/>
</dbReference>
<keyword evidence="12" id="KW-1185">Reference proteome</keyword>
<name>A0A364K7B9_9BACL</name>
<dbReference type="PANTHER" id="PTHR37168:SF1">
    <property type="entry name" value="CRISPR-ASSOCIATED EXONUCLEASE CAS4"/>
    <property type="match status" value="1"/>
</dbReference>
<gene>
    <name evidence="11" type="primary">cas4</name>
    <name evidence="11" type="ORF">DL897_04130</name>
</gene>
<evidence type="ECO:0000313" key="12">
    <source>
        <dbReference type="Proteomes" id="UP000251213"/>
    </source>
</evidence>
<evidence type="ECO:0000256" key="4">
    <source>
        <dbReference type="ARBA" id="ARBA00022839"/>
    </source>
</evidence>
<reference evidence="11 12" key="2">
    <citation type="submission" date="2018-06" db="EMBL/GenBank/DDBJ databases">
        <authorList>
            <person name="Zhirakovskaya E."/>
        </authorList>
    </citation>
    <scope>NUCLEOTIDE SEQUENCE [LARGE SCALE GENOMIC DNA]</scope>
    <source>
        <strain evidence="11 12">FBKL4.011</strain>
    </source>
</reference>
<keyword evidence="4 9" id="KW-0269">Exonuclease</keyword>
<evidence type="ECO:0000259" key="10">
    <source>
        <dbReference type="Pfam" id="PF01930"/>
    </source>
</evidence>
<dbReference type="GO" id="GO:0051536">
    <property type="term" value="F:iron-sulfur cluster binding"/>
    <property type="evidence" value="ECO:0007669"/>
    <property type="project" value="UniProtKB-KW"/>
</dbReference>
<dbReference type="EMBL" id="QJKK01000002">
    <property type="protein sequence ID" value="RAL26193.1"/>
    <property type="molecule type" value="Genomic_DNA"/>
</dbReference>
<dbReference type="GO" id="GO:0051607">
    <property type="term" value="P:defense response to virus"/>
    <property type="evidence" value="ECO:0007669"/>
    <property type="project" value="UniProtKB-KW"/>
</dbReference>
<comment type="cofactor">
    <cofactor evidence="9">
        <name>Mg(2+)</name>
        <dbReference type="ChEBI" id="CHEBI:18420"/>
    </cofactor>
    <cofactor evidence="9">
        <name>Mn(2+)</name>
        <dbReference type="ChEBI" id="CHEBI:29035"/>
    </cofactor>
    <text evidence="9">Mg(2+) or Mn(2+) required for ssDNA cleavage activity.</text>
</comment>
<sequence>MDINFDDLKVQGIQMQYYYVCPRKLWLFSKQITMEHTNDQVLQGKILHEQAYSREKKEVSIDNLIKLDMISDDYVGEVKSSSRMMEADRMQLLYYLYYLKQLKIERTGKIHYVKERRTEEVYLTTEDEKKVEKALVKIREINSCESPPSKKRLPYCPKCAYYLFCFVGEVEE</sequence>
<evidence type="ECO:0000256" key="1">
    <source>
        <dbReference type="ARBA" id="ARBA00022722"/>
    </source>
</evidence>
<dbReference type="GO" id="GO:0046872">
    <property type="term" value="F:metal ion binding"/>
    <property type="evidence" value="ECO:0007669"/>
    <property type="project" value="UniProtKB-KW"/>
</dbReference>
<keyword evidence="2 9" id="KW-0479">Metal-binding</keyword>
<keyword evidence="3 9" id="KW-0378">Hydrolase</keyword>
<evidence type="ECO:0000256" key="6">
    <source>
        <dbReference type="ARBA" id="ARBA00023014"/>
    </source>
</evidence>
<dbReference type="GO" id="GO:0004527">
    <property type="term" value="F:exonuclease activity"/>
    <property type="evidence" value="ECO:0007669"/>
    <property type="project" value="UniProtKB-KW"/>
</dbReference>
<keyword evidence="1 9" id="KW-0540">Nuclease</keyword>
<comment type="caution">
    <text evidence="11">The sequence shown here is derived from an EMBL/GenBank/DDBJ whole genome shotgun (WGS) entry which is preliminary data.</text>
</comment>
<dbReference type="PANTHER" id="PTHR37168">
    <property type="entry name" value="CRISPR-ASSOCIATED EXONUCLEASE CAS4"/>
    <property type="match status" value="1"/>
</dbReference>
<organism evidence="11 12">
    <name type="scientific">Thermoflavimicrobium daqui</name>
    <dbReference type="NCBI Taxonomy" id="2137476"/>
    <lineage>
        <taxon>Bacteria</taxon>
        <taxon>Bacillati</taxon>
        <taxon>Bacillota</taxon>
        <taxon>Bacilli</taxon>
        <taxon>Bacillales</taxon>
        <taxon>Thermoactinomycetaceae</taxon>
        <taxon>Thermoflavimicrobium</taxon>
    </lineage>
</organism>
<dbReference type="RefSeq" id="WP_113657878.1">
    <property type="nucleotide sequence ID" value="NZ_KZ845664.1"/>
</dbReference>
<reference evidence="11 12" key="1">
    <citation type="submission" date="2018-06" db="EMBL/GenBank/DDBJ databases">
        <title>Thermoflavimicrobium daqus sp. nov., a thermophilic microbe isolated from Moutai-flavour Daqu.</title>
        <authorList>
            <person name="Wang X."/>
            <person name="Zhou H."/>
        </authorList>
    </citation>
    <scope>NUCLEOTIDE SEQUENCE [LARGE SCALE GENOMIC DNA]</scope>
    <source>
        <strain evidence="11 12">FBKL4.011</strain>
    </source>
</reference>
<keyword evidence="6 9" id="KW-0411">Iron-sulfur</keyword>
<dbReference type="Gene3D" id="3.90.320.10">
    <property type="match status" value="1"/>
</dbReference>
<comment type="cofactor">
    <cofactor evidence="9">
        <name>iron-sulfur cluster</name>
        <dbReference type="ChEBI" id="CHEBI:30408"/>
    </cofactor>
</comment>